<keyword evidence="3" id="KW-0808">Transferase</keyword>
<feature type="binding site" evidence="1">
    <location>
        <begin position="76"/>
        <end position="83"/>
    </location>
    <ligand>
        <name>CoA</name>
        <dbReference type="ChEBI" id="CHEBI:57287"/>
    </ligand>
</feature>
<comment type="similarity">
    <text evidence="1">Belongs to the PanZ/PanM family.</text>
</comment>
<name>A0A4R1NE46_9GAMM</name>
<dbReference type="AlphaFoldDB" id="A0A4R1NE46"/>
<keyword evidence="1" id="KW-0566">Pantothenate biosynthesis</keyword>
<dbReference type="OrthoDB" id="5736859at2"/>
<gene>
    <name evidence="1" type="primary">panZ</name>
    <name evidence="3" type="ORF">EZJ58_3328</name>
</gene>
<evidence type="ECO:0000259" key="2">
    <source>
        <dbReference type="PROSITE" id="PS51186"/>
    </source>
</evidence>
<comment type="caution">
    <text evidence="1">Lacks conserved residue(s) required for the propagation of feature annotation.</text>
</comment>
<sequence>MKLTIERLSDFTEQDKIDLAKIWPEQDIAALAGKLSPSYAVFAARFNDRLLGAVQVVIDNEWGEGRLVSPLVRPVTRRRGVGLYLFNEAQRQLPEINHWWLSSAQPMEDRAVMEQFMAACGFCLEQDGWHKRR</sequence>
<dbReference type="RefSeq" id="WP_132923889.1">
    <property type="nucleotide sequence ID" value="NZ_SJOI01000001.1"/>
</dbReference>
<comment type="function">
    <text evidence="1">Controls both the activation and catalytic activity of PanD in a coenzyme A (CoA)-dependent fashion.</text>
</comment>
<dbReference type="HAMAP" id="MF_02018">
    <property type="entry name" value="PanZ_PanM"/>
    <property type="match status" value="1"/>
</dbReference>
<proteinExistence type="inferred from homology"/>
<dbReference type="PROSITE" id="PS51186">
    <property type="entry name" value="GNAT"/>
    <property type="match status" value="1"/>
</dbReference>
<dbReference type="InterPro" id="IPR040448">
    <property type="entry name" value="PanZ_GNAT"/>
</dbReference>
<dbReference type="GO" id="GO:0015940">
    <property type="term" value="P:pantothenate biosynthetic process"/>
    <property type="evidence" value="ECO:0007669"/>
    <property type="project" value="UniProtKB-UniRule"/>
</dbReference>
<dbReference type="EMBL" id="SJOI01000001">
    <property type="protein sequence ID" value="TCL05157.1"/>
    <property type="molecule type" value="Genomic_DNA"/>
</dbReference>
<dbReference type="InterPro" id="IPR000182">
    <property type="entry name" value="GNAT_dom"/>
</dbReference>
<dbReference type="InterPro" id="IPR016181">
    <property type="entry name" value="Acyl_CoA_acyltransferase"/>
</dbReference>
<dbReference type="Gene3D" id="3.40.630.30">
    <property type="match status" value="1"/>
</dbReference>
<organism evidence="3 4">
    <name type="scientific">Sodalis ligni</name>
    <dbReference type="NCBI Taxonomy" id="2697027"/>
    <lineage>
        <taxon>Bacteria</taxon>
        <taxon>Pseudomonadati</taxon>
        <taxon>Pseudomonadota</taxon>
        <taxon>Gammaproteobacteria</taxon>
        <taxon>Enterobacterales</taxon>
        <taxon>Bruguierivoracaceae</taxon>
        <taxon>Sodalis</taxon>
    </lineage>
</organism>
<dbReference type="Pfam" id="PF12568">
    <property type="entry name" value="PanZ"/>
    <property type="match status" value="1"/>
</dbReference>
<evidence type="ECO:0000313" key="3">
    <source>
        <dbReference type="EMBL" id="TCL05157.1"/>
    </source>
</evidence>
<dbReference type="NCBIfam" id="NF033213">
    <property type="entry name" value="matur_PanM"/>
    <property type="match status" value="1"/>
</dbReference>
<dbReference type="GO" id="GO:0016747">
    <property type="term" value="F:acyltransferase activity, transferring groups other than amino-acyl groups"/>
    <property type="evidence" value="ECO:0007669"/>
    <property type="project" value="InterPro"/>
</dbReference>
<keyword evidence="4" id="KW-1185">Reference proteome</keyword>
<feature type="domain" description="N-acetyltransferase" evidence="2">
    <location>
        <begin position="6"/>
        <end position="133"/>
    </location>
</feature>
<comment type="subunit">
    <text evidence="1">Interacts with PanD in the presence of CoA.</text>
</comment>
<evidence type="ECO:0000313" key="4">
    <source>
        <dbReference type="Proteomes" id="UP000294555"/>
    </source>
</evidence>
<dbReference type="SUPFAM" id="SSF55729">
    <property type="entry name" value="Acyl-CoA N-acyltransferases (Nat)"/>
    <property type="match status" value="1"/>
</dbReference>
<dbReference type="GO" id="GO:0031638">
    <property type="term" value="P:zymogen activation"/>
    <property type="evidence" value="ECO:0007669"/>
    <property type="project" value="InterPro"/>
</dbReference>
<comment type="caution">
    <text evidence="3">The sequence shown here is derived from an EMBL/GenBank/DDBJ whole genome shotgun (WGS) entry which is preliminary data.</text>
</comment>
<dbReference type="Proteomes" id="UP000294555">
    <property type="component" value="Unassembled WGS sequence"/>
</dbReference>
<reference evidence="3 4" key="1">
    <citation type="submission" date="2019-02" db="EMBL/GenBank/DDBJ databases">
        <title>Investigation of anaerobic lignin degradation for improved lignocellulosic biofuels.</title>
        <authorList>
            <person name="Deangelis K."/>
        </authorList>
    </citation>
    <scope>NUCLEOTIDE SEQUENCE [LARGE SCALE GENOMIC DNA]</scope>
    <source>
        <strain evidence="3 4">159R</strain>
    </source>
</reference>
<accession>A0A4R1NE46</accession>
<dbReference type="InterPro" id="IPR032900">
    <property type="entry name" value="PanZ"/>
</dbReference>
<protein>
    <recommendedName>
        <fullName evidence="1">PanD regulatory factor</fullName>
    </recommendedName>
</protein>
<evidence type="ECO:0000256" key="1">
    <source>
        <dbReference type="HAMAP-Rule" id="MF_02018"/>
    </source>
</evidence>